<dbReference type="PANTHER" id="PTHR12289:SF41">
    <property type="entry name" value="FAILED AXON CONNECTIONS-RELATED"/>
    <property type="match status" value="1"/>
</dbReference>
<dbReference type="GO" id="GO:0007005">
    <property type="term" value="P:mitochondrion organization"/>
    <property type="evidence" value="ECO:0007669"/>
    <property type="project" value="TreeGrafter"/>
</dbReference>
<evidence type="ECO:0000256" key="7">
    <source>
        <dbReference type="ARBA" id="ARBA00023136"/>
    </source>
</evidence>
<dbReference type="GO" id="GO:0015031">
    <property type="term" value="P:protein transport"/>
    <property type="evidence" value="ECO:0007669"/>
    <property type="project" value="UniProtKB-KW"/>
</dbReference>
<protein>
    <submittedName>
        <fullName evidence="11">Metaxin-1</fullName>
    </submittedName>
</protein>
<keyword evidence="3" id="KW-0813">Transport</keyword>
<dbReference type="GO" id="GO:0001401">
    <property type="term" value="C:SAM complex"/>
    <property type="evidence" value="ECO:0007669"/>
    <property type="project" value="InterPro"/>
</dbReference>
<keyword evidence="12" id="KW-1185">Reference proteome</keyword>
<evidence type="ECO:0000259" key="10">
    <source>
        <dbReference type="Pfam" id="PF17171"/>
    </source>
</evidence>
<name>A0AAV4WA56_CAEEX</name>
<dbReference type="InterPro" id="IPR036282">
    <property type="entry name" value="Glutathione-S-Trfase_C_sf"/>
</dbReference>
<feature type="domain" description="Metaxin glutathione S-transferase" evidence="10">
    <location>
        <begin position="168"/>
        <end position="233"/>
    </location>
</feature>
<evidence type="ECO:0000259" key="9">
    <source>
        <dbReference type="Pfam" id="PF10568"/>
    </source>
</evidence>
<evidence type="ECO:0000256" key="3">
    <source>
        <dbReference type="ARBA" id="ARBA00022448"/>
    </source>
</evidence>
<keyword evidence="7 8" id="KW-0472">Membrane</keyword>
<dbReference type="CDD" id="cd03078">
    <property type="entry name" value="GST_N_Metaxin1_like"/>
    <property type="match status" value="1"/>
</dbReference>
<comment type="caution">
    <text evidence="11">The sequence shown here is derived from an EMBL/GenBank/DDBJ whole genome shotgun (WGS) entry which is preliminary data.</text>
</comment>
<dbReference type="EMBL" id="BPLR01015848">
    <property type="protein sequence ID" value="GIY79123.1"/>
    <property type="molecule type" value="Genomic_DNA"/>
</dbReference>
<dbReference type="InterPro" id="IPR050931">
    <property type="entry name" value="Mito_Protein_Transport_Metaxin"/>
</dbReference>
<dbReference type="SUPFAM" id="SSF47616">
    <property type="entry name" value="GST C-terminal domain-like"/>
    <property type="match status" value="1"/>
</dbReference>
<keyword evidence="4" id="KW-1000">Mitochondrion outer membrane</keyword>
<sequence>MELDIWQGDWSLPSVDLTCLQVMAYAKFSGAPIQIKRTNWPLSRYGHLPVFRHGKKNTLTTFDNIVTYLQKQNYNADGDLTSIQCSDIIAYTALLRDKLYPALLYIWWVDEKNYIELTRPWYAKVLHFPLNYFLPGHQQRAAQETINNLWNSDLIEDAQKETALYKDAQECLNLLSYRLGNNEFFCGKKSNPCSLDAIVFGFLAPLLKAPFKNAALQNHLKACPNLVQFVQRILQKYFPLSPEELEALKKQQEQEVEERREFPHKWRDIILSGLFAATVMLGYAAVALKIKYPVRQEYDYDYPIDDYGYYDDRDRQRGNNR</sequence>
<dbReference type="PANTHER" id="PTHR12289">
    <property type="entry name" value="METAXIN RELATED"/>
    <property type="match status" value="1"/>
</dbReference>
<evidence type="ECO:0000256" key="2">
    <source>
        <dbReference type="ARBA" id="ARBA00009170"/>
    </source>
</evidence>
<evidence type="ECO:0000256" key="4">
    <source>
        <dbReference type="ARBA" id="ARBA00022787"/>
    </source>
</evidence>
<dbReference type="CDD" id="cd03212">
    <property type="entry name" value="GST_C_Metaxin1_3"/>
    <property type="match status" value="1"/>
</dbReference>
<evidence type="ECO:0000256" key="8">
    <source>
        <dbReference type="SAM" id="Phobius"/>
    </source>
</evidence>
<gene>
    <name evidence="11" type="primary">Mtx1</name>
    <name evidence="11" type="ORF">CEXT_572341</name>
</gene>
<evidence type="ECO:0000256" key="6">
    <source>
        <dbReference type="ARBA" id="ARBA00023128"/>
    </source>
</evidence>
<dbReference type="Proteomes" id="UP001054945">
    <property type="component" value="Unassembled WGS sequence"/>
</dbReference>
<keyword evidence="8" id="KW-1133">Transmembrane helix</keyword>
<evidence type="ECO:0000313" key="12">
    <source>
        <dbReference type="Proteomes" id="UP001054945"/>
    </source>
</evidence>
<evidence type="ECO:0000313" key="11">
    <source>
        <dbReference type="EMBL" id="GIY79123.1"/>
    </source>
</evidence>
<keyword evidence="6" id="KW-0496">Mitochondrion</keyword>
<feature type="transmembrane region" description="Helical" evidence="8">
    <location>
        <begin position="269"/>
        <end position="288"/>
    </location>
</feature>
<organism evidence="11 12">
    <name type="scientific">Caerostris extrusa</name>
    <name type="common">Bark spider</name>
    <name type="synonym">Caerostris bankana</name>
    <dbReference type="NCBI Taxonomy" id="172846"/>
    <lineage>
        <taxon>Eukaryota</taxon>
        <taxon>Metazoa</taxon>
        <taxon>Ecdysozoa</taxon>
        <taxon>Arthropoda</taxon>
        <taxon>Chelicerata</taxon>
        <taxon>Arachnida</taxon>
        <taxon>Araneae</taxon>
        <taxon>Araneomorphae</taxon>
        <taxon>Entelegynae</taxon>
        <taxon>Araneoidea</taxon>
        <taxon>Araneidae</taxon>
        <taxon>Caerostris</taxon>
    </lineage>
</organism>
<keyword evidence="8" id="KW-0812">Transmembrane</keyword>
<dbReference type="InterPro" id="IPR033468">
    <property type="entry name" value="Metaxin_GST"/>
</dbReference>
<comment type="similarity">
    <text evidence="2">Belongs to the metaxin family.</text>
</comment>
<dbReference type="AlphaFoldDB" id="A0AAV4WA56"/>
<proteinExistence type="inferred from homology"/>
<keyword evidence="5" id="KW-0653">Protein transport</keyword>
<reference evidence="11 12" key="1">
    <citation type="submission" date="2021-06" db="EMBL/GenBank/DDBJ databases">
        <title>Caerostris extrusa draft genome.</title>
        <authorList>
            <person name="Kono N."/>
            <person name="Arakawa K."/>
        </authorList>
    </citation>
    <scope>NUCLEOTIDE SEQUENCE [LARGE SCALE GENOMIC DNA]</scope>
</reference>
<evidence type="ECO:0000256" key="5">
    <source>
        <dbReference type="ARBA" id="ARBA00022927"/>
    </source>
</evidence>
<feature type="domain" description="Mitochondrial outer membrane transport complex Sam37/metaxin N-terminal" evidence="9">
    <location>
        <begin position="19"/>
        <end position="138"/>
    </location>
</feature>
<dbReference type="Pfam" id="PF17171">
    <property type="entry name" value="GST_C_6"/>
    <property type="match status" value="1"/>
</dbReference>
<evidence type="ECO:0000256" key="1">
    <source>
        <dbReference type="ARBA" id="ARBA00004294"/>
    </source>
</evidence>
<dbReference type="InterPro" id="IPR019564">
    <property type="entry name" value="Sam37/metaxin_N"/>
</dbReference>
<accession>A0AAV4WA56</accession>
<comment type="subcellular location">
    <subcellularLocation>
        <location evidence="1">Mitochondrion outer membrane</location>
    </subcellularLocation>
</comment>
<dbReference type="Pfam" id="PF10568">
    <property type="entry name" value="Tom37"/>
    <property type="match status" value="1"/>
</dbReference>